<organism evidence="3 4">
    <name type="scientific">Marivirga sericea</name>
    <dbReference type="NCBI Taxonomy" id="1028"/>
    <lineage>
        <taxon>Bacteria</taxon>
        <taxon>Pseudomonadati</taxon>
        <taxon>Bacteroidota</taxon>
        <taxon>Cytophagia</taxon>
        <taxon>Cytophagales</taxon>
        <taxon>Marivirgaceae</taxon>
        <taxon>Marivirga</taxon>
    </lineage>
</organism>
<dbReference type="InterPro" id="IPR012171">
    <property type="entry name" value="Fatty_acid_desaturase"/>
</dbReference>
<dbReference type="PANTHER" id="PTHR19353">
    <property type="entry name" value="FATTY ACID DESATURASE 2"/>
    <property type="match status" value="1"/>
</dbReference>
<name>A0A1X7K390_9BACT</name>
<dbReference type="InterPro" id="IPR005804">
    <property type="entry name" value="FA_desaturase_dom"/>
</dbReference>
<sequence>MQEVSATKITDNNFFPTLKKKVDAYFKQNDLKTWGNSKLYTKATILLVSFATLYSLIVFVSMPVWLSITLCAVFGLNLAAIGFNVMHDGAHGSFSNNKHVNYMMGLTLNLMGGVVFIWKNKHNKNHHSFTNIEGMDDDINIGPFIRVSTHQKKRWYHKFQHVYAYPLYATSYAFWVFFQDFKKYFTRKVANTELAKMSAQEHIIFWATKLAYITTFFVLPILMKGALATLLGYLIVSVVTGWTIGVVFQLAHVVESTDFHDAPVEGEKIIPTEWAIHQIRTTANFGTKSKVLNWYTGGLNFQVEHHLFPRISHVHYPAINKLVKETCEQFNIAYNEFPSMMAAMGSHTRHLKLIGQTA</sequence>
<dbReference type="CDD" id="cd03506">
    <property type="entry name" value="Delta6-FADS-like"/>
    <property type="match status" value="1"/>
</dbReference>
<dbReference type="GO" id="GO:0016717">
    <property type="term" value="F:oxidoreductase activity, acting on paired donors, with oxidation of a pair of donors resulting in the reduction of molecular oxygen to two molecules of water"/>
    <property type="evidence" value="ECO:0007669"/>
    <property type="project" value="TreeGrafter"/>
</dbReference>
<dbReference type="STRING" id="1028.SAMN05661096_02333"/>
<feature type="transmembrane region" description="Helical" evidence="1">
    <location>
        <begin position="39"/>
        <end position="57"/>
    </location>
</feature>
<reference evidence="4" key="1">
    <citation type="submission" date="2017-04" db="EMBL/GenBank/DDBJ databases">
        <authorList>
            <person name="Varghese N."/>
            <person name="Submissions S."/>
        </authorList>
    </citation>
    <scope>NUCLEOTIDE SEQUENCE [LARGE SCALE GENOMIC DNA]</scope>
    <source>
        <strain evidence="4">DSM 4125</strain>
    </source>
</reference>
<keyword evidence="1" id="KW-0472">Membrane</keyword>
<dbReference type="GO" id="GO:0016020">
    <property type="term" value="C:membrane"/>
    <property type="evidence" value="ECO:0007669"/>
    <property type="project" value="TreeGrafter"/>
</dbReference>
<feature type="domain" description="Fatty acid desaturase" evidence="2">
    <location>
        <begin position="63"/>
        <end position="337"/>
    </location>
</feature>
<dbReference type="EMBL" id="FXAW01000004">
    <property type="protein sequence ID" value="SMG35357.1"/>
    <property type="molecule type" value="Genomic_DNA"/>
</dbReference>
<feature type="transmembrane region" description="Helical" evidence="1">
    <location>
        <begin position="162"/>
        <end position="178"/>
    </location>
</feature>
<dbReference type="PANTHER" id="PTHR19353:SF19">
    <property type="entry name" value="DELTA(5) FATTY ACID DESATURASE C-RELATED"/>
    <property type="match status" value="1"/>
</dbReference>
<feature type="transmembrane region" description="Helical" evidence="1">
    <location>
        <begin position="203"/>
        <end position="223"/>
    </location>
</feature>
<keyword evidence="1" id="KW-1133">Transmembrane helix</keyword>
<feature type="transmembrane region" description="Helical" evidence="1">
    <location>
        <begin position="230"/>
        <end position="251"/>
    </location>
</feature>
<accession>A0A1X7K390</accession>
<feature type="transmembrane region" description="Helical" evidence="1">
    <location>
        <begin position="99"/>
        <end position="118"/>
    </location>
</feature>
<dbReference type="AlphaFoldDB" id="A0A1X7K390"/>
<evidence type="ECO:0000259" key="2">
    <source>
        <dbReference type="Pfam" id="PF00487"/>
    </source>
</evidence>
<protein>
    <submittedName>
        <fullName evidence="3">Linoleoyl-CoA desaturase</fullName>
    </submittedName>
</protein>
<feature type="transmembrane region" description="Helical" evidence="1">
    <location>
        <begin position="64"/>
        <end position="87"/>
    </location>
</feature>
<gene>
    <name evidence="3" type="ORF">SAMN05661096_02333</name>
</gene>
<keyword evidence="4" id="KW-1185">Reference proteome</keyword>
<dbReference type="OrthoDB" id="104711at2"/>
<dbReference type="Pfam" id="PF00487">
    <property type="entry name" value="FA_desaturase"/>
    <property type="match status" value="1"/>
</dbReference>
<dbReference type="GO" id="GO:0008610">
    <property type="term" value="P:lipid biosynthetic process"/>
    <property type="evidence" value="ECO:0007669"/>
    <property type="project" value="UniProtKB-ARBA"/>
</dbReference>
<dbReference type="Proteomes" id="UP000193804">
    <property type="component" value="Unassembled WGS sequence"/>
</dbReference>
<dbReference type="PIRSF" id="PIRSF015921">
    <property type="entry name" value="FA_sphinglp_des"/>
    <property type="match status" value="1"/>
</dbReference>
<keyword evidence="1" id="KW-0812">Transmembrane</keyword>
<evidence type="ECO:0000256" key="1">
    <source>
        <dbReference type="SAM" id="Phobius"/>
    </source>
</evidence>
<evidence type="ECO:0000313" key="3">
    <source>
        <dbReference type="EMBL" id="SMG35357.1"/>
    </source>
</evidence>
<proteinExistence type="predicted"/>
<dbReference type="RefSeq" id="WP_085517342.1">
    <property type="nucleotide sequence ID" value="NZ_FXAW01000004.1"/>
</dbReference>
<evidence type="ECO:0000313" key="4">
    <source>
        <dbReference type="Proteomes" id="UP000193804"/>
    </source>
</evidence>